<keyword evidence="4" id="KW-0378">Hydrolase</keyword>
<protein>
    <submittedName>
        <fullName evidence="4">Fumarylacetoacetate hydrolase family protein</fullName>
    </submittedName>
</protein>
<dbReference type="Pfam" id="PF01557">
    <property type="entry name" value="FAA_hydrolase"/>
    <property type="match status" value="1"/>
</dbReference>
<comment type="caution">
    <text evidence="4">The sequence shown here is derived from an EMBL/GenBank/DDBJ whole genome shotgun (WGS) entry which is preliminary data.</text>
</comment>
<dbReference type="InterPro" id="IPR036663">
    <property type="entry name" value="Fumarylacetoacetase_C_sf"/>
</dbReference>
<dbReference type="PANTHER" id="PTHR42796">
    <property type="entry name" value="FUMARYLACETOACETATE HYDROLASE DOMAIN-CONTAINING PROTEIN 2A-RELATED"/>
    <property type="match status" value="1"/>
</dbReference>
<evidence type="ECO:0000256" key="1">
    <source>
        <dbReference type="ARBA" id="ARBA00010211"/>
    </source>
</evidence>
<dbReference type="SUPFAM" id="SSF56529">
    <property type="entry name" value="FAH"/>
    <property type="match status" value="1"/>
</dbReference>
<proteinExistence type="inferred from homology"/>
<keyword evidence="5" id="KW-1185">Reference proteome</keyword>
<comment type="similarity">
    <text evidence="1">Belongs to the FAH family.</text>
</comment>
<name>A0ABW4QR15_9BACT</name>
<feature type="domain" description="Fumarylacetoacetase-like C-terminal" evidence="3">
    <location>
        <begin position="75"/>
        <end position="281"/>
    </location>
</feature>
<dbReference type="GO" id="GO:0016787">
    <property type="term" value="F:hydrolase activity"/>
    <property type="evidence" value="ECO:0007669"/>
    <property type="project" value="UniProtKB-KW"/>
</dbReference>
<dbReference type="Gene3D" id="3.90.850.10">
    <property type="entry name" value="Fumarylacetoacetase-like, C-terminal domain"/>
    <property type="match status" value="1"/>
</dbReference>
<keyword evidence="2" id="KW-0479">Metal-binding</keyword>
<gene>
    <name evidence="4" type="ORF">ACFSDX_06165</name>
</gene>
<dbReference type="PANTHER" id="PTHR42796:SF4">
    <property type="entry name" value="FUMARYLACETOACETATE HYDROLASE DOMAIN-CONTAINING PROTEIN 2A"/>
    <property type="match status" value="1"/>
</dbReference>
<dbReference type="RefSeq" id="WP_382312360.1">
    <property type="nucleotide sequence ID" value="NZ_JBHUFD010000002.1"/>
</dbReference>
<dbReference type="Proteomes" id="UP001597197">
    <property type="component" value="Unassembled WGS sequence"/>
</dbReference>
<evidence type="ECO:0000313" key="4">
    <source>
        <dbReference type="EMBL" id="MFD1872000.1"/>
    </source>
</evidence>
<dbReference type="InterPro" id="IPR051121">
    <property type="entry name" value="FAH"/>
</dbReference>
<evidence type="ECO:0000256" key="2">
    <source>
        <dbReference type="ARBA" id="ARBA00022723"/>
    </source>
</evidence>
<accession>A0ABW4QR15</accession>
<dbReference type="EMBL" id="JBHUFD010000002">
    <property type="protein sequence ID" value="MFD1872000.1"/>
    <property type="molecule type" value="Genomic_DNA"/>
</dbReference>
<dbReference type="InterPro" id="IPR011234">
    <property type="entry name" value="Fumarylacetoacetase-like_C"/>
</dbReference>
<evidence type="ECO:0000259" key="3">
    <source>
        <dbReference type="Pfam" id="PF01557"/>
    </source>
</evidence>
<evidence type="ECO:0000313" key="5">
    <source>
        <dbReference type="Proteomes" id="UP001597197"/>
    </source>
</evidence>
<organism evidence="4 5">
    <name type="scientific">Hymenobacter bucti</name>
    <dbReference type="NCBI Taxonomy" id="1844114"/>
    <lineage>
        <taxon>Bacteria</taxon>
        <taxon>Pseudomonadati</taxon>
        <taxon>Bacteroidota</taxon>
        <taxon>Cytophagia</taxon>
        <taxon>Cytophagales</taxon>
        <taxon>Hymenobacteraceae</taxon>
        <taxon>Hymenobacter</taxon>
    </lineage>
</organism>
<reference evidence="5" key="1">
    <citation type="journal article" date="2019" name="Int. J. Syst. Evol. Microbiol.">
        <title>The Global Catalogue of Microorganisms (GCM) 10K type strain sequencing project: providing services to taxonomists for standard genome sequencing and annotation.</title>
        <authorList>
            <consortium name="The Broad Institute Genomics Platform"/>
            <consortium name="The Broad Institute Genome Sequencing Center for Infectious Disease"/>
            <person name="Wu L."/>
            <person name="Ma J."/>
        </authorList>
    </citation>
    <scope>NUCLEOTIDE SEQUENCE [LARGE SCALE GENOMIC DNA]</scope>
    <source>
        <strain evidence="5">CGMCC 1.15795</strain>
    </source>
</reference>
<sequence>MKLFRFGPVGQETPGVLNAAGLSLDVAAFGEDYDEKFFATAGLARLAAWLETNAAACPVVPPGTRLGPCVGRPSKLIAIGLNYREHGVETGLGTPTEPVFFLKAPSAICGPNDEVILPRDATKLDYETEMAFVIGRRASYVSEAEALSYVAGYTILNDYSERAFQLERGGQWTKGKSADTFAPLGPYLTPAADVPDPQNLPIWLKVNGELRQDGTTADMLFALPKLISYVSEFMTLLPGDIITTGSPAGSGVGLHPPQFLQAGDVVELGIGELGTQRQRIVPFRLSE</sequence>